<feature type="compositionally biased region" description="Basic and acidic residues" evidence="1">
    <location>
        <begin position="82"/>
        <end position="92"/>
    </location>
</feature>
<name>A0A8K0TT33_9PEZI</name>
<organism evidence="2 3">
    <name type="scientific">Plectosphaerella cucumerina</name>
    <dbReference type="NCBI Taxonomy" id="40658"/>
    <lineage>
        <taxon>Eukaryota</taxon>
        <taxon>Fungi</taxon>
        <taxon>Dikarya</taxon>
        <taxon>Ascomycota</taxon>
        <taxon>Pezizomycotina</taxon>
        <taxon>Sordariomycetes</taxon>
        <taxon>Hypocreomycetidae</taxon>
        <taxon>Glomerellales</taxon>
        <taxon>Plectosphaerellaceae</taxon>
        <taxon>Plectosphaerella</taxon>
    </lineage>
</organism>
<feature type="region of interest" description="Disordered" evidence="1">
    <location>
        <begin position="1"/>
        <end position="23"/>
    </location>
</feature>
<dbReference type="Proteomes" id="UP000813385">
    <property type="component" value="Unassembled WGS sequence"/>
</dbReference>
<comment type="caution">
    <text evidence="2">The sequence shown here is derived from an EMBL/GenBank/DDBJ whole genome shotgun (WGS) entry which is preliminary data.</text>
</comment>
<feature type="compositionally biased region" description="Basic residues" evidence="1">
    <location>
        <begin position="70"/>
        <end position="81"/>
    </location>
</feature>
<sequence length="252" mass="28143">MDPSAALATSGQRPPVGAPLFAQPPSRCLDCPEAVSCPRTRITGHRVGCRDGPEPKPRERRAVRSLRHGRGVGKSTVRRHLRGGEREGVRASEARRHRIRRCGQKVQSAERRRLCFCLQRRHVPSRAAEPSKHPQKGSPTCLSRTAAQGLSGRITVSPRVRRAGSLLGRPAIPWGRRKKQKRREKKQCSKPPSSSTGMYHRTFRCVSTNVEDPPFSVKRSETKAKDREEQEFSSAADVPPQSTRQNDTVVRT</sequence>
<feature type="region of interest" description="Disordered" evidence="1">
    <location>
        <begin position="70"/>
        <end position="92"/>
    </location>
</feature>
<protein>
    <submittedName>
        <fullName evidence="2">Uncharacterized protein</fullName>
    </submittedName>
</protein>
<accession>A0A8K0TT33</accession>
<feature type="compositionally biased region" description="Polar residues" evidence="1">
    <location>
        <begin position="240"/>
        <end position="252"/>
    </location>
</feature>
<evidence type="ECO:0000313" key="3">
    <source>
        <dbReference type="Proteomes" id="UP000813385"/>
    </source>
</evidence>
<feature type="region of interest" description="Disordered" evidence="1">
    <location>
        <begin position="152"/>
        <end position="252"/>
    </location>
</feature>
<keyword evidence="3" id="KW-1185">Reference proteome</keyword>
<feature type="compositionally biased region" description="Basic residues" evidence="1">
    <location>
        <begin position="175"/>
        <end position="185"/>
    </location>
</feature>
<feature type="compositionally biased region" description="Basic and acidic residues" evidence="1">
    <location>
        <begin position="218"/>
        <end position="230"/>
    </location>
</feature>
<dbReference type="AlphaFoldDB" id="A0A8K0TT33"/>
<evidence type="ECO:0000313" key="2">
    <source>
        <dbReference type="EMBL" id="KAH7375381.1"/>
    </source>
</evidence>
<evidence type="ECO:0000256" key="1">
    <source>
        <dbReference type="SAM" id="MobiDB-lite"/>
    </source>
</evidence>
<proteinExistence type="predicted"/>
<gene>
    <name evidence="2" type="ORF">B0T11DRAFT_8976</name>
</gene>
<reference evidence="2" key="1">
    <citation type="journal article" date="2021" name="Nat. Commun.">
        <title>Genetic determinants of endophytism in the Arabidopsis root mycobiome.</title>
        <authorList>
            <person name="Mesny F."/>
            <person name="Miyauchi S."/>
            <person name="Thiergart T."/>
            <person name="Pickel B."/>
            <person name="Atanasova L."/>
            <person name="Karlsson M."/>
            <person name="Huettel B."/>
            <person name="Barry K.W."/>
            <person name="Haridas S."/>
            <person name="Chen C."/>
            <person name="Bauer D."/>
            <person name="Andreopoulos W."/>
            <person name="Pangilinan J."/>
            <person name="LaButti K."/>
            <person name="Riley R."/>
            <person name="Lipzen A."/>
            <person name="Clum A."/>
            <person name="Drula E."/>
            <person name="Henrissat B."/>
            <person name="Kohler A."/>
            <person name="Grigoriev I.V."/>
            <person name="Martin F.M."/>
            <person name="Hacquard S."/>
        </authorList>
    </citation>
    <scope>NUCLEOTIDE SEQUENCE</scope>
    <source>
        <strain evidence="2">MPI-CAGE-AT-0016</strain>
    </source>
</reference>
<feature type="compositionally biased region" description="Basic and acidic residues" evidence="1">
    <location>
        <begin position="48"/>
        <end position="62"/>
    </location>
</feature>
<dbReference type="EMBL" id="JAGPXD010000001">
    <property type="protein sequence ID" value="KAH7375381.1"/>
    <property type="molecule type" value="Genomic_DNA"/>
</dbReference>
<feature type="region of interest" description="Disordered" evidence="1">
    <location>
        <begin position="43"/>
        <end position="62"/>
    </location>
</feature>